<comment type="caution">
    <text evidence="1">The sequence shown here is derived from an EMBL/GenBank/DDBJ whole genome shotgun (WGS) entry which is preliminary data.</text>
</comment>
<protein>
    <recommendedName>
        <fullName evidence="3">Methyltransferase domain-containing protein</fullName>
    </recommendedName>
</protein>
<dbReference type="SUPFAM" id="SSF53335">
    <property type="entry name" value="S-adenosyl-L-methionine-dependent methyltransferases"/>
    <property type="match status" value="1"/>
</dbReference>
<dbReference type="InterPro" id="IPR029063">
    <property type="entry name" value="SAM-dependent_MTases_sf"/>
</dbReference>
<evidence type="ECO:0000313" key="1">
    <source>
        <dbReference type="EMBL" id="KAK5636066.1"/>
    </source>
</evidence>
<keyword evidence="2" id="KW-1185">Reference proteome</keyword>
<organism evidence="1 2">
    <name type="scientific">Xylaria bambusicola</name>
    <dbReference type="NCBI Taxonomy" id="326684"/>
    <lineage>
        <taxon>Eukaryota</taxon>
        <taxon>Fungi</taxon>
        <taxon>Dikarya</taxon>
        <taxon>Ascomycota</taxon>
        <taxon>Pezizomycotina</taxon>
        <taxon>Sordariomycetes</taxon>
        <taxon>Xylariomycetidae</taxon>
        <taxon>Xylariales</taxon>
        <taxon>Xylariaceae</taxon>
        <taxon>Xylaria</taxon>
    </lineage>
</organism>
<dbReference type="Pfam" id="PF13578">
    <property type="entry name" value="Methyltransf_24"/>
    <property type="match status" value="1"/>
</dbReference>
<dbReference type="Proteomes" id="UP001305414">
    <property type="component" value="Unassembled WGS sequence"/>
</dbReference>
<sequence length="169" mass="19754">MVAVDHFGGGMDHHIDPIEKYDFNALEARFRSNISKCENSSKLELMKMSSDDALLKLRQAREEFDFIYIDASHVAIDVLHDAVLCWRMLKEGGTLVFDDFSWKGYMEHCYNPRIAIFSFLRCAEPELEYKETESQVWITRVPNRLKATRNQDPTLMYGEDELRIFFNAS</sequence>
<name>A0AAN7ZDB6_9PEZI</name>
<reference evidence="1 2" key="1">
    <citation type="submission" date="2023-10" db="EMBL/GenBank/DDBJ databases">
        <title>Draft genome sequence of Xylaria bambusicola isolate GMP-LS, the root and basal stem rot pathogen of sugarcane in Indonesia.</title>
        <authorList>
            <person name="Selvaraj P."/>
            <person name="Muralishankar V."/>
            <person name="Muruganantham S."/>
            <person name="Sp S."/>
            <person name="Haryani S."/>
            <person name="Lau K.J.X."/>
            <person name="Naqvi N.I."/>
        </authorList>
    </citation>
    <scope>NUCLEOTIDE SEQUENCE [LARGE SCALE GENOMIC DNA]</scope>
    <source>
        <strain evidence="1">GMP-LS</strain>
    </source>
</reference>
<dbReference type="AlphaFoldDB" id="A0AAN7ZDB6"/>
<evidence type="ECO:0008006" key="3">
    <source>
        <dbReference type="Google" id="ProtNLM"/>
    </source>
</evidence>
<accession>A0AAN7ZDB6</accession>
<evidence type="ECO:0000313" key="2">
    <source>
        <dbReference type="Proteomes" id="UP001305414"/>
    </source>
</evidence>
<proteinExistence type="predicted"/>
<dbReference type="EMBL" id="JAWHQM010000061">
    <property type="protein sequence ID" value="KAK5636066.1"/>
    <property type="molecule type" value="Genomic_DNA"/>
</dbReference>
<gene>
    <name evidence="1" type="ORF">RRF57_011778</name>
</gene>
<dbReference type="Gene3D" id="3.40.50.150">
    <property type="entry name" value="Vaccinia Virus protein VP39"/>
    <property type="match status" value="1"/>
</dbReference>